<proteinExistence type="predicted"/>
<organism evidence="1 2">
    <name type="scientific">Ixodes persulcatus</name>
    <name type="common">Taiga tick</name>
    <dbReference type="NCBI Taxonomy" id="34615"/>
    <lineage>
        <taxon>Eukaryota</taxon>
        <taxon>Metazoa</taxon>
        <taxon>Ecdysozoa</taxon>
        <taxon>Arthropoda</taxon>
        <taxon>Chelicerata</taxon>
        <taxon>Arachnida</taxon>
        <taxon>Acari</taxon>
        <taxon>Parasitiformes</taxon>
        <taxon>Ixodida</taxon>
        <taxon>Ixodoidea</taxon>
        <taxon>Ixodidae</taxon>
        <taxon>Ixodinae</taxon>
        <taxon>Ixodes</taxon>
    </lineage>
</organism>
<sequence>MALWLSQSRVSPKAFDRLPSYAEREHIATTTIRRREGTLRSLTPCGQVARPGRRHHVPSTADRRSQRLRVLGQRGPLAHVNETKKRFAEDARDRKEPRVAPRRAPTTRNRNRRANKYANMAAWTVCKQTWMDEW</sequence>
<accession>A0AC60QMZ4</accession>
<comment type="caution">
    <text evidence="1">The sequence shown here is derived from an EMBL/GenBank/DDBJ whole genome shotgun (WGS) entry which is preliminary data.</text>
</comment>
<evidence type="ECO:0000313" key="2">
    <source>
        <dbReference type="Proteomes" id="UP000805193"/>
    </source>
</evidence>
<name>A0AC60QMZ4_IXOPE</name>
<protein>
    <submittedName>
        <fullName evidence="1">Uncharacterized protein</fullName>
    </submittedName>
</protein>
<dbReference type="Proteomes" id="UP000805193">
    <property type="component" value="Unassembled WGS sequence"/>
</dbReference>
<reference evidence="1 2" key="1">
    <citation type="journal article" date="2020" name="Cell">
        <title>Large-Scale Comparative Analyses of Tick Genomes Elucidate Their Genetic Diversity and Vector Capacities.</title>
        <authorList>
            <consortium name="Tick Genome and Microbiome Consortium (TIGMIC)"/>
            <person name="Jia N."/>
            <person name="Wang J."/>
            <person name="Shi W."/>
            <person name="Du L."/>
            <person name="Sun Y."/>
            <person name="Zhan W."/>
            <person name="Jiang J.F."/>
            <person name="Wang Q."/>
            <person name="Zhang B."/>
            <person name="Ji P."/>
            <person name="Bell-Sakyi L."/>
            <person name="Cui X.M."/>
            <person name="Yuan T.T."/>
            <person name="Jiang B.G."/>
            <person name="Yang W.F."/>
            <person name="Lam T.T."/>
            <person name="Chang Q.C."/>
            <person name="Ding S.J."/>
            <person name="Wang X.J."/>
            <person name="Zhu J.G."/>
            <person name="Ruan X.D."/>
            <person name="Zhao L."/>
            <person name="Wei J.T."/>
            <person name="Ye R.Z."/>
            <person name="Que T.C."/>
            <person name="Du C.H."/>
            <person name="Zhou Y.H."/>
            <person name="Cheng J.X."/>
            <person name="Dai P.F."/>
            <person name="Guo W.B."/>
            <person name="Han X.H."/>
            <person name="Huang E.J."/>
            <person name="Li L.F."/>
            <person name="Wei W."/>
            <person name="Gao Y.C."/>
            <person name="Liu J.Z."/>
            <person name="Shao H.Z."/>
            <person name="Wang X."/>
            <person name="Wang C.C."/>
            <person name="Yang T.C."/>
            <person name="Huo Q.B."/>
            <person name="Li W."/>
            <person name="Chen H.Y."/>
            <person name="Chen S.E."/>
            <person name="Zhou L.G."/>
            <person name="Ni X.B."/>
            <person name="Tian J.H."/>
            <person name="Sheng Y."/>
            <person name="Liu T."/>
            <person name="Pan Y.S."/>
            <person name="Xia L.Y."/>
            <person name="Li J."/>
            <person name="Zhao F."/>
            <person name="Cao W.C."/>
        </authorList>
    </citation>
    <scope>NUCLEOTIDE SEQUENCE [LARGE SCALE GENOMIC DNA]</scope>
    <source>
        <strain evidence="1">Iper-2018</strain>
    </source>
</reference>
<gene>
    <name evidence="1" type="ORF">HPB47_018327</name>
</gene>
<keyword evidence="2" id="KW-1185">Reference proteome</keyword>
<dbReference type="EMBL" id="JABSTQ010007409">
    <property type="protein sequence ID" value="KAG0435764.1"/>
    <property type="molecule type" value="Genomic_DNA"/>
</dbReference>
<evidence type="ECO:0000313" key="1">
    <source>
        <dbReference type="EMBL" id="KAG0435764.1"/>
    </source>
</evidence>